<dbReference type="Gene3D" id="3.30.420.40">
    <property type="match status" value="2"/>
</dbReference>
<dbReference type="InterPro" id="IPR043129">
    <property type="entry name" value="ATPase_NBD"/>
</dbReference>
<dbReference type="STRING" id="214095.RU97_GL000539"/>
<dbReference type="RefSeq" id="WP_067392672.1">
    <property type="nucleotide sequence ID" value="NZ_JXKH01000001.1"/>
</dbReference>
<dbReference type="AlphaFoldDB" id="A0A1L8RKM1"/>
<accession>A0A1L8RKM1</accession>
<dbReference type="CDD" id="cd24152">
    <property type="entry name" value="ASKHA_NBD_ROK-like"/>
    <property type="match status" value="1"/>
</dbReference>
<dbReference type="EMBL" id="JXKH01000001">
    <property type="protein sequence ID" value="OJG20306.1"/>
    <property type="molecule type" value="Genomic_DNA"/>
</dbReference>
<dbReference type="InterPro" id="IPR000600">
    <property type="entry name" value="ROK"/>
</dbReference>
<comment type="caution">
    <text evidence="2">The sequence shown here is derived from an EMBL/GenBank/DDBJ whole genome shotgun (WGS) entry which is preliminary data.</text>
</comment>
<protein>
    <recommendedName>
        <fullName evidence="4">ROK family protein</fullName>
    </recommendedName>
</protein>
<evidence type="ECO:0000313" key="3">
    <source>
        <dbReference type="Proteomes" id="UP000181884"/>
    </source>
</evidence>
<organism evidence="2 3">
    <name type="scientific">Enterococcus canis</name>
    <dbReference type="NCBI Taxonomy" id="214095"/>
    <lineage>
        <taxon>Bacteria</taxon>
        <taxon>Bacillati</taxon>
        <taxon>Bacillota</taxon>
        <taxon>Bacilli</taxon>
        <taxon>Lactobacillales</taxon>
        <taxon>Enterococcaceae</taxon>
        <taxon>Enterococcus</taxon>
    </lineage>
</organism>
<keyword evidence="3" id="KW-1185">Reference proteome</keyword>
<dbReference type="SUPFAM" id="SSF53067">
    <property type="entry name" value="Actin-like ATPase domain"/>
    <property type="match status" value="1"/>
</dbReference>
<dbReference type="PANTHER" id="PTHR18964">
    <property type="entry name" value="ROK (REPRESSOR, ORF, KINASE) FAMILY"/>
    <property type="match status" value="1"/>
</dbReference>
<proteinExistence type="inferred from homology"/>
<evidence type="ECO:0000313" key="2">
    <source>
        <dbReference type="EMBL" id="OJG20306.1"/>
    </source>
</evidence>
<dbReference type="PANTHER" id="PTHR18964:SF165">
    <property type="entry name" value="BETA-GLUCOSIDE KINASE"/>
    <property type="match status" value="1"/>
</dbReference>
<comment type="similarity">
    <text evidence="1">Belongs to the ROK (NagC/XylR) family.</text>
</comment>
<evidence type="ECO:0008006" key="4">
    <source>
        <dbReference type="Google" id="ProtNLM"/>
    </source>
</evidence>
<sequence>MTYVCFDIGGTFIKYGAFDRYGTVIVKGKLKTEQATKSAFFSSLARIIAQFEKNFSIEGIGISFPGFVDPVSGEAILAGALTSLHGTNVKRELLAVLDYSYPIYIENDANCAALAEKFNGAAQNNQNFVLITLGTGVGGAIYVNNEILHGQSFRAGELGMMITDFGNSGYKTIHDLASTRALVARYQEIHSIENVTGEMIFADNHEKTLDMIQDWADQVAIGIFNIVVSLNPEKVLIGGGISQNSRLVPYIECGLGKIPYWQDFKVPVTTCFHHNDAGLIGALYLITRTEENS</sequence>
<reference evidence="2 3" key="1">
    <citation type="submission" date="2014-12" db="EMBL/GenBank/DDBJ databases">
        <title>Draft genome sequences of 29 type strains of Enterococci.</title>
        <authorList>
            <person name="Zhong Z."/>
            <person name="Sun Z."/>
            <person name="Liu W."/>
            <person name="Zhang W."/>
            <person name="Zhang H."/>
        </authorList>
    </citation>
    <scope>NUCLEOTIDE SEQUENCE [LARGE SCALE GENOMIC DNA]</scope>
    <source>
        <strain evidence="2 3">DSM 17029</strain>
    </source>
</reference>
<dbReference type="Pfam" id="PF00480">
    <property type="entry name" value="ROK"/>
    <property type="match status" value="1"/>
</dbReference>
<evidence type="ECO:0000256" key="1">
    <source>
        <dbReference type="ARBA" id="ARBA00006479"/>
    </source>
</evidence>
<name>A0A1L8RKM1_9ENTE</name>
<dbReference type="Proteomes" id="UP000181884">
    <property type="component" value="Unassembled WGS sequence"/>
</dbReference>
<gene>
    <name evidence="2" type="ORF">RU97_GL000539</name>
</gene>